<reference evidence="3" key="1">
    <citation type="submission" date="2016-10" db="EMBL/GenBank/DDBJ databases">
        <authorList>
            <person name="Varghese N."/>
            <person name="Submissions S."/>
        </authorList>
    </citation>
    <scope>NUCLEOTIDE SEQUENCE [LARGE SCALE GENOMIC DNA]</scope>
    <source>
        <strain evidence="3">DSM 25055</strain>
    </source>
</reference>
<feature type="transmembrane region" description="Helical" evidence="1">
    <location>
        <begin position="81"/>
        <end position="100"/>
    </location>
</feature>
<organism evidence="2 3">
    <name type="scientific">Natrinema salaciae</name>
    <dbReference type="NCBI Taxonomy" id="1186196"/>
    <lineage>
        <taxon>Archaea</taxon>
        <taxon>Methanobacteriati</taxon>
        <taxon>Methanobacteriota</taxon>
        <taxon>Stenosarchaea group</taxon>
        <taxon>Halobacteria</taxon>
        <taxon>Halobacteriales</taxon>
        <taxon>Natrialbaceae</taxon>
        <taxon>Natrinema</taxon>
    </lineage>
</organism>
<dbReference type="AlphaFoldDB" id="A0A1H9RZZ8"/>
<evidence type="ECO:0000256" key="1">
    <source>
        <dbReference type="SAM" id="Phobius"/>
    </source>
</evidence>
<dbReference type="Proteomes" id="UP000199114">
    <property type="component" value="Unassembled WGS sequence"/>
</dbReference>
<proteinExistence type="predicted"/>
<feature type="transmembrane region" description="Helical" evidence="1">
    <location>
        <begin position="44"/>
        <end position="61"/>
    </location>
</feature>
<feature type="transmembrane region" description="Helical" evidence="1">
    <location>
        <begin position="248"/>
        <end position="268"/>
    </location>
</feature>
<name>A0A1H9RZZ8_9EURY</name>
<dbReference type="EMBL" id="FOFD01000008">
    <property type="protein sequence ID" value="SER78248.1"/>
    <property type="molecule type" value="Genomic_DNA"/>
</dbReference>
<keyword evidence="3" id="KW-1185">Reference proteome</keyword>
<feature type="transmembrane region" description="Helical" evidence="1">
    <location>
        <begin position="280"/>
        <end position="301"/>
    </location>
</feature>
<feature type="transmembrane region" description="Helical" evidence="1">
    <location>
        <begin position="219"/>
        <end position="242"/>
    </location>
</feature>
<dbReference type="RefSeq" id="WP_139210985.1">
    <property type="nucleotide sequence ID" value="NZ_FOFD01000008.1"/>
</dbReference>
<evidence type="ECO:0000313" key="3">
    <source>
        <dbReference type="Proteomes" id="UP000199114"/>
    </source>
</evidence>
<keyword evidence="1" id="KW-0812">Transmembrane</keyword>
<accession>A0A1H9RZZ8</accession>
<keyword evidence="1" id="KW-1133">Transmembrane helix</keyword>
<sequence>MADSNRLVDLIFEKEQPESVDFEIAFTALIATATLTSISSETEHSLIITLFALSLLVLTLVRRMGVIGKFAEEETILSGTLRLIELLTIVCVLQISTTVLSAVGDWATGTIMVSSVLIVMVLLIVVLQELIFRDYRIWWGSAFFTKGLAVQNGKEETDNPLHGLLLSRLATFHFELAYFILKEPGVIPEKDIEKWNTLHDFVKEMDKDERSHPSMARMFFGSGIILAVGYSTVSLILSFTGFPIVGGLLLLAAIMAVRHLIGFWYLAYGSQSLSRFLQGNTHHLATMGVYGSISYWLFFYVP</sequence>
<evidence type="ECO:0000313" key="2">
    <source>
        <dbReference type="EMBL" id="SER78248.1"/>
    </source>
</evidence>
<gene>
    <name evidence="2" type="ORF">SAMN04489841_4524</name>
</gene>
<feature type="transmembrane region" description="Helical" evidence="1">
    <location>
        <begin position="106"/>
        <end position="127"/>
    </location>
</feature>
<protein>
    <submittedName>
        <fullName evidence="2">Uncharacterized protein</fullName>
    </submittedName>
</protein>
<keyword evidence="1" id="KW-0472">Membrane</keyword>
<dbReference type="STRING" id="1186196.SAMN04489841_4524"/>